<organism evidence="2 3">
    <name type="scientific">Marinicella litoralis</name>
    <dbReference type="NCBI Taxonomy" id="644220"/>
    <lineage>
        <taxon>Bacteria</taxon>
        <taxon>Pseudomonadati</taxon>
        <taxon>Pseudomonadota</taxon>
        <taxon>Gammaproteobacteria</taxon>
        <taxon>Lysobacterales</taxon>
        <taxon>Marinicellaceae</taxon>
        <taxon>Marinicella</taxon>
    </lineage>
</organism>
<dbReference type="PIRSF" id="PIRSF029811">
    <property type="entry name" value="UCP029811"/>
    <property type="match status" value="1"/>
</dbReference>
<evidence type="ECO:0000313" key="3">
    <source>
        <dbReference type="Proteomes" id="UP000295724"/>
    </source>
</evidence>
<sequence length="198" mass="22405">MNVIKIGLLYFSCLLLVACHQPKVDPAETSMSPINWQLLTSESQLSFVTTKNKTITEEHTIQFHGGYIDDNRQLIVEADLSSVDTNIEIRDQRLKDLLFQVDEFPMATISSQLDRKLPLVEPFTIEFDLDLHGTKKPMTAIVMLQSVGNKLVVTNFEPVFVHAKDFDLDSGINQLTKIAGLQSIDYSVLVDFKLTFEK</sequence>
<evidence type="ECO:0000313" key="2">
    <source>
        <dbReference type="EMBL" id="TDR17459.1"/>
    </source>
</evidence>
<dbReference type="SMART" id="SM00867">
    <property type="entry name" value="YceI"/>
    <property type="match status" value="1"/>
</dbReference>
<name>A0A4R6XGP9_9GAMM</name>
<dbReference type="Proteomes" id="UP000295724">
    <property type="component" value="Unassembled WGS sequence"/>
</dbReference>
<keyword evidence="3" id="KW-1185">Reference proteome</keyword>
<dbReference type="EMBL" id="SNZB01000006">
    <property type="protein sequence ID" value="TDR17459.1"/>
    <property type="molecule type" value="Genomic_DNA"/>
</dbReference>
<dbReference type="InterPro" id="IPR027016">
    <property type="entry name" value="UCP029811"/>
</dbReference>
<dbReference type="RefSeq" id="WP_099018828.1">
    <property type="nucleotide sequence ID" value="NZ_NIHB01000002.1"/>
</dbReference>
<dbReference type="Gene3D" id="2.40.128.110">
    <property type="entry name" value="Lipid/polyisoprenoid-binding, YceI-like"/>
    <property type="match status" value="1"/>
</dbReference>
<dbReference type="PROSITE" id="PS51257">
    <property type="entry name" value="PROKAR_LIPOPROTEIN"/>
    <property type="match status" value="1"/>
</dbReference>
<reference evidence="2 3" key="1">
    <citation type="submission" date="2019-03" db="EMBL/GenBank/DDBJ databases">
        <title>Genomic Encyclopedia of Type Strains, Phase IV (KMG-IV): sequencing the most valuable type-strain genomes for metagenomic binning, comparative biology and taxonomic classification.</title>
        <authorList>
            <person name="Goeker M."/>
        </authorList>
    </citation>
    <scope>NUCLEOTIDE SEQUENCE [LARGE SCALE GENOMIC DNA]</scope>
    <source>
        <strain evidence="2 3">DSM 25488</strain>
    </source>
</reference>
<dbReference type="Pfam" id="PF04264">
    <property type="entry name" value="YceI"/>
    <property type="match status" value="1"/>
</dbReference>
<dbReference type="InterPro" id="IPR007372">
    <property type="entry name" value="Lipid/polyisoprenoid-bd_YceI"/>
</dbReference>
<evidence type="ECO:0000259" key="1">
    <source>
        <dbReference type="SMART" id="SM00867"/>
    </source>
</evidence>
<dbReference type="AlphaFoldDB" id="A0A4R6XGP9"/>
<accession>A0A4R6XGP9</accession>
<dbReference type="SUPFAM" id="SSF101874">
    <property type="entry name" value="YceI-like"/>
    <property type="match status" value="1"/>
</dbReference>
<proteinExistence type="predicted"/>
<protein>
    <submittedName>
        <fullName evidence="2">Polyisoprenoid-binding protein YceI</fullName>
    </submittedName>
</protein>
<comment type="caution">
    <text evidence="2">The sequence shown here is derived from an EMBL/GenBank/DDBJ whole genome shotgun (WGS) entry which is preliminary data.</text>
</comment>
<dbReference type="OrthoDB" id="9793816at2"/>
<gene>
    <name evidence="2" type="ORF">C8D91_2517</name>
</gene>
<dbReference type="InterPro" id="IPR036761">
    <property type="entry name" value="TTHA0802/YceI-like_sf"/>
</dbReference>
<feature type="domain" description="Lipid/polyisoprenoid-binding YceI-like" evidence="1">
    <location>
        <begin position="35"/>
        <end position="197"/>
    </location>
</feature>